<accession>A0A1W3JFL2</accession>
<keyword evidence="1" id="KW-0732">Signal</keyword>
<dbReference type="Ensembl" id="ENSCINT00000032596.1">
    <property type="protein sequence ID" value="ENSCINP00000035160.1"/>
    <property type="gene ID" value="ENSCING00000021097.1"/>
</dbReference>
<organism evidence="3 4">
    <name type="scientific">Ciona intestinalis</name>
    <name type="common">Transparent sea squirt</name>
    <name type="synonym">Ascidia intestinalis</name>
    <dbReference type="NCBI Taxonomy" id="7719"/>
    <lineage>
        <taxon>Eukaryota</taxon>
        <taxon>Metazoa</taxon>
        <taxon>Chordata</taxon>
        <taxon>Tunicata</taxon>
        <taxon>Ascidiacea</taxon>
        <taxon>Phlebobranchia</taxon>
        <taxon>Cionidae</taxon>
        <taxon>Ciona</taxon>
    </lineage>
</organism>
<dbReference type="GeneID" id="104266182"/>
<sequence>MKKYCYVIISVCLLVMLLQVNADLTCSDVTSRHCTRDRRPVCGGNGAKSITYSNKCEYCRERRDDKSWKILHDGEC</sequence>
<gene>
    <name evidence="3" type="primary">LOC104266182</name>
</gene>
<dbReference type="KEGG" id="cin:104266182"/>
<dbReference type="HOGENOM" id="CLU_169765_5_1_1"/>
<dbReference type="PROSITE" id="PS51465">
    <property type="entry name" value="KAZAL_2"/>
    <property type="match status" value="1"/>
</dbReference>
<reference evidence="4" key="1">
    <citation type="journal article" date="2002" name="Science">
        <title>The draft genome of Ciona intestinalis: insights into chordate and vertebrate origins.</title>
        <authorList>
            <person name="Dehal P."/>
            <person name="Satou Y."/>
            <person name="Campbell R.K."/>
            <person name="Chapman J."/>
            <person name="Degnan B."/>
            <person name="De Tomaso A."/>
            <person name="Davidson B."/>
            <person name="Di Gregorio A."/>
            <person name="Gelpke M."/>
            <person name="Goodstein D.M."/>
            <person name="Harafuji N."/>
            <person name="Hastings K.E."/>
            <person name="Ho I."/>
            <person name="Hotta K."/>
            <person name="Huang W."/>
            <person name="Kawashima T."/>
            <person name="Lemaire P."/>
            <person name="Martinez D."/>
            <person name="Meinertzhagen I.A."/>
            <person name="Necula S."/>
            <person name="Nonaka M."/>
            <person name="Putnam N."/>
            <person name="Rash S."/>
            <person name="Saiga H."/>
            <person name="Satake M."/>
            <person name="Terry A."/>
            <person name="Yamada L."/>
            <person name="Wang H.G."/>
            <person name="Awazu S."/>
            <person name="Azumi K."/>
            <person name="Boore J."/>
            <person name="Branno M."/>
            <person name="Chin-Bow S."/>
            <person name="DeSantis R."/>
            <person name="Doyle S."/>
            <person name="Francino P."/>
            <person name="Keys D.N."/>
            <person name="Haga S."/>
            <person name="Hayashi H."/>
            <person name="Hino K."/>
            <person name="Imai K.S."/>
            <person name="Inaba K."/>
            <person name="Kano S."/>
            <person name="Kobayashi K."/>
            <person name="Kobayashi M."/>
            <person name="Lee B.I."/>
            <person name="Makabe K.W."/>
            <person name="Manohar C."/>
            <person name="Matassi G."/>
            <person name="Medina M."/>
            <person name="Mochizuki Y."/>
            <person name="Mount S."/>
            <person name="Morishita T."/>
            <person name="Miura S."/>
            <person name="Nakayama A."/>
            <person name="Nishizaka S."/>
            <person name="Nomoto H."/>
            <person name="Ohta F."/>
            <person name="Oishi K."/>
            <person name="Rigoutsos I."/>
            <person name="Sano M."/>
            <person name="Sasaki A."/>
            <person name="Sasakura Y."/>
            <person name="Shoguchi E."/>
            <person name="Shin-i T."/>
            <person name="Spagnuolo A."/>
            <person name="Stainier D."/>
            <person name="Suzuki M.M."/>
            <person name="Tassy O."/>
            <person name="Takatori N."/>
            <person name="Tokuoka M."/>
            <person name="Yagi K."/>
            <person name="Yoshizaki F."/>
            <person name="Wada S."/>
            <person name="Zhang C."/>
            <person name="Hyatt P.D."/>
            <person name="Larimer F."/>
            <person name="Detter C."/>
            <person name="Doggett N."/>
            <person name="Glavina T."/>
            <person name="Hawkins T."/>
            <person name="Richardson P."/>
            <person name="Lucas S."/>
            <person name="Kohara Y."/>
            <person name="Levine M."/>
            <person name="Satoh N."/>
            <person name="Rokhsar D.S."/>
        </authorList>
    </citation>
    <scope>NUCLEOTIDE SEQUENCE [LARGE SCALE GENOMIC DNA]</scope>
</reference>
<dbReference type="Gene3D" id="3.30.60.30">
    <property type="match status" value="1"/>
</dbReference>
<feature type="signal peptide" evidence="1">
    <location>
        <begin position="1"/>
        <end position="22"/>
    </location>
</feature>
<reference evidence="3" key="4">
    <citation type="submission" date="2025-09" db="UniProtKB">
        <authorList>
            <consortium name="Ensembl"/>
        </authorList>
    </citation>
    <scope>IDENTIFICATION</scope>
</reference>
<evidence type="ECO:0000259" key="2">
    <source>
        <dbReference type="PROSITE" id="PS51465"/>
    </source>
</evidence>
<dbReference type="InterPro" id="IPR036058">
    <property type="entry name" value="Kazal_dom_sf"/>
</dbReference>
<dbReference type="RefSeq" id="XP_009860114.1">
    <property type="nucleotide sequence ID" value="XM_009861812.3"/>
</dbReference>
<dbReference type="EMBL" id="EAAA01000676">
    <property type="status" value="NOT_ANNOTATED_CDS"/>
    <property type="molecule type" value="Genomic_DNA"/>
</dbReference>
<dbReference type="OMA" id="SNKCEYC"/>
<feature type="chain" id="PRO_5014093570" evidence="1">
    <location>
        <begin position="23"/>
        <end position="76"/>
    </location>
</feature>
<reference evidence="3" key="3">
    <citation type="submission" date="2025-08" db="UniProtKB">
        <authorList>
            <consortium name="Ensembl"/>
        </authorList>
    </citation>
    <scope>IDENTIFICATION</scope>
</reference>
<feature type="domain" description="Kazal-like" evidence="2">
    <location>
        <begin position="20"/>
        <end position="76"/>
    </location>
</feature>
<dbReference type="AlphaFoldDB" id="H2XZS6"/>
<accession>H2XZS6</accession>
<evidence type="ECO:0000313" key="3">
    <source>
        <dbReference type="Ensembl" id="ENSCINP00000035160.1"/>
    </source>
</evidence>
<proteinExistence type="predicted"/>
<reference evidence="3" key="2">
    <citation type="journal article" date="2008" name="Genome Biol.">
        <title>Improved genome assembly and evidence-based global gene model set for the chordate Ciona intestinalis: new insight into intron and operon populations.</title>
        <authorList>
            <person name="Satou Y."/>
            <person name="Mineta K."/>
            <person name="Ogasawara M."/>
            <person name="Sasakura Y."/>
            <person name="Shoguchi E."/>
            <person name="Ueno K."/>
            <person name="Yamada L."/>
            <person name="Matsumoto J."/>
            <person name="Wasserscheid J."/>
            <person name="Dewar K."/>
            <person name="Wiley G.B."/>
            <person name="Macmil S.L."/>
            <person name="Roe B.A."/>
            <person name="Zeller R.W."/>
            <person name="Hastings K.E."/>
            <person name="Lemaire P."/>
            <person name="Lindquist E."/>
            <person name="Endo T."/>
            <person name="Hotta K."/>
            <person name="Inaba K."/>
        </authorList>
    </citation>
    <scope>NUCLEOTIDE SEQUENCE [LARGE SCALE GENOMIC DNA]</scope>
    <source>
        <strain evidence="3">wild type</strain>
    </source>
</reference>
<dbReference type="InParanoid" id="H2XZS6"/>
<evidence type="ECO:0000313" key="4">
    <source>
        <dbReference type="Proteomes" id="UP000008144"/>
    </source>
</evidence>
<keyword evidence="4" id="KW-1185">Reference proteome</keyword>
<dbReference type="GeneTree" id="ENSGT01150000290749"/>
<name>H2XZS6_CIOIN</name>
<dbReference type="InterPro" id="IPR002350">
    <property type="entry name" value="Kazal_dom"/>
</dbReference>
<dbReference type="Proteomes" id="UP000008144">
    <property type="component" value="Chromosome 11"/>
</dbReference>
<dbReference type="SMART" id="SM00280">
    <property type="entry name" value="KAZAL"/>
    <property type="match status" value="1"/>
</dbReference>
<dbReference type="Pfam" id="PF00050">
    <property type="entry name" value="Kazal_1"/>
    <property type="match status" value="1"/>
</dbReference>
<dbReference type="FunCoup" id="H2XZS6">
    <property type="interactions" value="2"/>
</dbReference>
<evidence type="ECO:0000256" key="1">
    <source>
        <dbReference type="SAM" id="SignalP"/>
    </source>
</evidence>
<protein>
    <submittedName>
        <fullName evidence="3">Ovomucoid-like</fullName>
    </submittedName>
</protein>
<dbReference type="SUPFAM" id="SSF100895">
    <property type="entry name" value="Kazal-type serine protease inhibitors"/>
    <property type="match status" value="1"/>
</dbReference>